<dbReference type="VEuPathDB" id="FungiDB:SMAC_01481"/>
<dbReference type="Proteomes" id="UP000433876">
    <property type="component" value="Unassembled WGS sequence"/>
</dbReference>
<dbReference type="AlphaFoldDB" id="A0A8S8ZQA4"/>
<proteinExistence type="predicted"/>
<organism evidence="1 2">
    <name type="scientific">Sordaria macrospora</name>
    <dbReference type="NCBI Taxonomy" id="5147"/>
    <lineage>
        <taxon>Eukaryota</taxon>
        <taxon>Fungi</taxon>
        <taxon>Dikarya</taxon>
        <taxon>Ascomycota</taxon>
        <taxon>Pezizomycotina</taxon>
        <taxon>Sordariomycetes</taxon>
        <taxon>Sordariomycetidae</taxon>
        <taxon>Sordariales</taxon>
        <taxon>Sordariaceae</taxon>
        <taxon>Sordaria</taxon>
    </lineage>
</organism>
<name>A0A8S8ZQA4_SORMA</name>
<accession>A0A8S8ZQA4</accession>
<evidence type="ECO:0000313" key="1">
    <source>
        <dbReference type="EMBL" id="KAA8632203.1"/>
    </source>
</evidence>
<gene>
    <name evidence="1" type="ORF">SMACR_01481</name>
</gene>
<reference evidence="1 2" key="1">
    <citation type="submission" date="2017-07" db="EMBL/GenBank/DDBJ databases">
        <title>Genome sequence of the Sordaria macrospora wild type strain R19027.</title>
        <authorList>
            <person name="Nowrousian M."/>
            <person name="Teichert I."/>
            <person name="Kueck U."/>
        </authorList>
    </citation>
    <scope>NUCLEOTIDE SEQUENCE [LARGE SCALE GENOMIC DNA]</scope>
    <source>
        <strain evidence="1 2">R19027</strain>
        <tissue evidence="1">Mycelium</tissue>
    </source>
</reference>
<sequence length="370" mass="41793">MRGPGFEPGNSHCQVARAPARQRTPVARIPLCSMFTLGFAYTAVYANGLIPTITQIPNVPPPRAHDLPSSPGLPLARCQSLVGVTQGRRSRACNKAYTVLAVYMRDTGALEDRIEQLTKVQRGANDGLNKLDNKCKADGYEAAKHLLSHEFNRFSWVAEAPQGVEHYCSKRASAIGHFYSKAIESGHADAIDWERLDWNLPLLGPFFCLPENKTDRQSTASSPRPVFRFVLGTFNPILTHFGVRLPDPSASLAQATAANRSHDCYPEGFKDVMMRFYNPGLSREHKLAKNYTNAAGRWPNFEMKDIACLLYASWYDVWHQVYQRRKYTDPLEWTHHQHESIHNKDLPSVWHAKPTKRIFPPGRPSYLTVH</sequence>
<dbReference type="EMBL" id="NMPR01000059">
    <property type="protein sequence ID" value="KAA8632203.1"/>
    <property type="molecule type" value="Genomic_DNA"/>
</dbReference>
<comment type="caution">
    <text evidence="1">The sequence shown here is derived from an EMBL/GenBank/DDBJ whole genome shotgun (WGS) entry which is preliminary data.</text>
</comment>
<protein>
    <submittedName>
        <fullName evidence="1">Uncharacterized protein</fullName>
    </submittedName>
</protein>
<evidence type="ECO:0000313" key="2">
    <source>
        <dbReference type="Proteomes" id="UP000433876"/>
    </source>
</evidence>